<sequence>MSDELRLQTDGDRWSQRTAACPICGGTHFAWGYILNSQRFATNDVNRFVAALAGDRICQRACRSCGALQTFLGNPPKGK</sequence>
<organism evidence="1 2">
    <name type="scientific">Blastopirellula marina</name>
    <dbReference type="NCBI Taxonomy" id="124"/>
    <lineage>
        <taxon>Bacteria</taxon>
        <taxon>Pseudomonadati</taxon>
        <taxon>Planctomycetota</taxon>
        <taxon>Planctomycetia</taxon>
        <taxon>Pirellulales</taxon>
        <taxon>Pirellulaceae</taxon>
        <taxon>Blastopirellula</taxon>
    </lineage>
</organism>
<dbReference type="AlphaFoldDB" id="A0A2S8GS94"/>
<dbReference type="OrthoDB" id="9986510at2"/>
<gene>
    <name evidence="1" type="ORF">C5Y93_04370</name>
</gene>
<comment type="caution">
    <text evidence="1">The sequence shown here is derived from an EMBL/GenBank/DDBJ whole genome shotgun (WGS) entry which is preliminary data.</text>
</comment>
<dbReference type="EMBL" id="PUHZ01000005">
    <property type="protein sequence ID" value="PQO47282.1"/>
    <property type="molecule type" value="Genomic_DNA"/>
</dbReference>
<reference evidence="1 2" key="1">
    <citation type="submission" date="2018-02" db="EMBL/GenBank/DDBJ databases">
        <title>Comparative genomes isolates from brazilian mangrove.</title>
        <authorList>
            <person name="Araujo J.E."/>
            <person name="Taketani R.G."/>
            <person name="Silva M.C.P."/>
            <person name="Loureco M.V."/>
            <person name="Andreote F.D."/>
        </authorList>
    </citation>
    <scope>NUCLEOTIDE SEQUENCE [LARGE SCALE GENOMIC DNA]</scope>
    <source>
        <strain evidence="1 2">Nap-Phe MGV</strain>
    </source>
</reference>
<evidence type="ECO:0000313" key="2">
    <source>
        <dbReference type="Proteomes" id="UP000237819"/>
    </source>
</evidence>
<dbReference type="RefSeq" id="WP_105334170.1">
    <property type="nucleotide sequence ID" value="NZ_PUHZ01000005.1"/>
</dbReference>
<accession>A0A2S8GS94</accession>
<name>A0A2S8GS94_9BACT</name>
<dbReference type="Proteomes" id="UP000237819">
    <property type="component" value="Unassembled WGS sequence"/>
</dbReference>
<evidence type="ECO:0000313" key="1">
    <source>
        <dbReference type="EMBL" id="PQO47282.1"/>
    </source>
</evidence>
<protein>
    <submittedName>
        <fullName evidence="1">Uncharacterized protein</fullName>
    </submittedName>
</protein>
<proteinExistence type="predicted"/>